<sequence>MGVITTHDRADLPACPVETCLLLIGNKWKVLILRDLMAGPLRFTALRNAVGGVTQKVLTANLRSMEEDGLIWRKAYAQVPPRVEYGLTDLGRSLAPVLDSLSSWGSRYQELSRHADPAEDLSAGAAALGGA</sequence>
<dbReference type="RefSeq" id="WP_223910393.1">
    <property type="nucleotide sequence ID" value="NZ_AP025017.1"/>
</dbReference>
<keyword evidence="1" id="KW-0805">Transcription regulation</keyword>
<dbReference type="InterPro" id="IPR036390">
    <property type="entry name" value="WH_DNA-bd_sf"/>
</dbReference>
<accession>A0ABM7U7R7</accession>
<protein>
    <recommendedName>
        <fullName evidence="4">HTH hxlR-type domain-containing protein</fullName>
    </recommendedName>
</protein>
<feature type="domain" description="HTH hxlR-type" evidence="4">
    <location>
        <begin position="15"/>
        <end position="113"/>
    </location>
</feature>
<name>A0ABM7U7R7_9ACTO</name>
<proteinExistence type="predicted"/>
<dbReference type="EMBL" id="AP025017">
    <property type="protein sequence ID" value="BDA63541.1"/>
    <property type="molecule type" value="Genomic_DNA"/>
</dbReference>
<reference evidence="5 6" key="1">
    <citation type="submission" date="2021-08" db="EMBL/GenBank/DDBJ databases">
        <title>Whole genome sequence of novel Actinomyces species strain MAS-1.</title>
        <authorList>
            <person name="Saito M."/>
            <person name="Kuwahara N."/>
            <person name="Takizawa T."/>
            <person name="Gotouda H."/>
            <person name="Ochiai T."/>
        </authorList>
    </citation>
    <scope>NUCLEOTIDE SEQUENCE [LARGE SCALE GENOMIC DNA]</scope>
    <source>
        <strain evidence="5 6">MAS-1</strain>
    </source>
</reference>
<dbReference type="PANTHER" id="PTHR33204">
    <property type="entry name" value="TRANSCRIPTIONAL REGULATOR, MARR FAMILY"/>
    <property type="match status" value="1"/>
</dbReference>
<keyword evidence="6" id="KW-1185">Reference proteome</keyword>
<dbReference type="CDD" id="cd00090">
    <property type="entry name" value="HTH_ARSR"/>
    <property type="match status" value="1"/>
</dbReference>
<dbReference type="PROSITE" id="PS51118">
    <property type="entry name" value="HTH_HXLR"/>
    <property type="match status" value="1"/>
</dbReference>
<dbReference type="InterPro" id="IPR011991">
    <property type="entry name" value="ArsR-like_HTH"/>
</dbReference>
<keyword evidence="3" id="KW-0804">Transcription</keyword>
<dbReference type="Proteomes" id="UP000824496">
    <property type="component" value="Chromosome"/>
</dbReference>
<evidence type="ECO:0000313" key="5">
    <source>
        <dbReference type="EMBL" id="BDA63541.1"/>
    </source>
</evidence>
<dbReference type="InterPro" id="IPR036388">
    <property type="entry name" value="WH-like_DNA-bd_sf"/>
</dbReference>
<gene>
    <name evidence="5" type="ORF">MANAM107_03750</name>
</gene>
<dbReference type="Gene3D" id="1.10.10.10">
    <property type="entry name" value="Winged helix-like DNA-binding domain superfamily/Winged helix DNA-binding domain"/>
    <property type="match status" value="1"/>
</dbReference>
<evidence type="ECO:0000256" key="3">
    <source>
        <dbReference type="ARBA" id="ARBA00023163"/>
    </source>
</evidence>
<dbReference type="SUPFAM" id="SSF46785">
    <property type="entry name" value="Winged helix' DNA-binding domain"/>
    <property type="match status" value="1"/>
</dbReference>
<evidence type="ECO:0000259" key="4">
    <source>
        <dbReference type="PROSITE" id="PS51118"/>
    </source>
</evidence>
<dbReference type="PANTHER" id="PTHR33204:SF37">
    <property type="entry name" value="HTH-TYPE TRANSCRIPTIONAL REGULATOR YODB"/>
    <property type="match status" value="1"/>
</dbReference>
<dbReference type="Pfam" id="PF01638">
    <property type="entry name" value="HxlR"/>
    <property type="match status" value="1"/>
</dbReference>
<organism evidence="5 6">
    <name type="scientific">Actinomyces capricornis</name>
    <dbReference type="NCBI Taxonomy" id="2755559"/>
    <lineage>
        <taxon>Bacteria</taxon>
        <taxon>Bacillati</taxon>
        <taxon>Actinomycetota</taxon>
        <taxon>Actinomycetes</taxon>
        <taxon>Actinomycetales</taxon>
        <taxon>Actinomycetaceae</taxon>
        <taxon>Actinomyces</taxon>
    </lineage>
</organism>
<evidence type="ECO:0000256" key="1">
    <source>
        <dbReference type="ARBA" id="ARBA00023015"/>
    </source>
</evidence>
<evidence type="ECO:0000313" key="6">
    <source>
        <dbReference type="Proteomes" id="UP000824496"/>
    </source>
</evidence>
<dbReference type="InterPro" id="IPR002577">
    <property type="entry name" value="HTH_HxlR"/>
</dbReference>
<keyword evidence="2" id="KW-0238">DNA-binding</keyword>
<evidence type="ECO:0000256" key="2">
    <source>
        <dbReference type="ARBA" id="ARBA00023125"/>
    </source>
</evidence>